<dbReference type="GO" id="GO:0005634">
    <property type="term" value="C:nucleus"/>
    <property type="evidence" value="ECO:0007669"/>
    <property type="project" value="TreeGrafter"/>
</dbReference>
<dbReference type="GO" id="GO:0004725">
    <property type="term" value="F:protein tyrosine phosphatase activity"/>
    <property type="evidence" value="ECO:0007669"/>
    <property type="project" value="UniProtKB-UniRule"/>
</dbReference>
<keyword evidence="3 10" id="KW-0132">Cell division</keyword>
<comment type="function">
    <text evidence="10">Tyrosine protein phosphatase which functions as a dosage-dependent inducer of mitotic progression.</text>
</comment>
<evidence type="ECO:0000313" key="14">
    <source>
        <dbReference type="Proteomes" id="UP000807353"/>
    </source>
</evidence>
<feature type="compositionally biased region" description="Basic and acidic residues" evidence="11">
    <location>
        <begin position="260"/>
        <end position="269"/>
    </location>
</feature>
<dbReference type="GO" id="GO:0004792">
    <property type="term" value="F:thiosulfate-cyanide sulfurtransferase activity"/>
    <property type="evidence" value="ECO:0007669"/>
    <property type="project" value="InterPro"/>
</dbReference>
<dbReference type="PANTHER" id="PTHR10828">
    <property type="entry name" value="M-PHASE INDUCER PHOSPHATASE DUAL SPECIFICITY PHOSPHATASE CDC25"/>
    <property type="match status" value="1"/>
</dbReference>
<dbReference type="PRINTS" id="PR00716">
    <property type="entry name" value="MPIPHPHTASE"/>
</dbReference>
<dbReference type="PANTHER" id="PTHR10828:SF17">
    <property type="entry name" value="PROTEIN-TYROSINE-PHOSPHATASE"/>
    <property type="match status" value="1"/>
</dbReference>
<feature type="region of interest" description="Disordered" evidence="11">
    <location>
        <begin position="669"/>
        <end position="709"/>
    </location>
</feature>
<reference evidence="13" key="1">
    <citation type="submission" date="2020-11" db="EMBL/GenBank/DDBJ databases">
        <authorList>
            <consortium name="DOE Joint Genome Institute"/>
            <person name="Ahrendt S."/>
            <person name="Riley R."/>
            <person name="Andreopoulos W."/>
            <person name="Labutti K."/>
            <person name="Pangilinan J."/>
            <person name="Ruiz-Duenas F.J."/>
            <person name="Barrasa J.M."/>
            <person name="Sanchez-Garcia M."/>
            <person name="Camarero S."/>
            <person name="Miyauchi S."/>
            <person name="Serrano A."/>
            <person name="Linde D."/>
            <person name="Babiker R."/>
            <person name="Drula E."/>
            <person name="Ayuso-Fernandez I."/>
            <person name="Pacheco R."/>
            <person name="Padilla G."/>
            <person name="Ferreira P."/>
            <person name="Barriuso J."/>
            <person name="Kellner H."/>
            <person name="Castanera R."/>
            <person name="Alfaro M."/>
            <person name="Ramirez L."/>
            <person name="Pisabarro A.G."/>
            <person name="Kuo A."/>
            <person name="Tritt A."/>
            <person name="Lipzen A."/>
            <person name="He G."/>
            <person name="Yan M."/>
            <person name="Ng V."/>
            <person name="Cullen D."/>
            <person name="Martin F."/>
            <person name="Rosso M.-N."/>
            <person name="Henrissat B."/>
            <person name="Hibbett D."/>
            <person name="Martinez A.T."/>
            <person name="Grigoriev I.V."/>
        </authorList>
    </citation>
    <scope>NUCLEOTIDE SEQUENCE</scope>
    <source>
        <strain evidence="13">CBS 247.69</strain>
    </source>
</reference>
<dbReference type="SUPFAM" id="SSF52821">
    <property type="entry name" value="Rhodanese/Cell cycle control phosphatase"/>
    <property type="match status" value="1"/>
</dbReference>
<feature type="compositionally biased region" description="Polar residues" evidence="11">
    <location>
        <begin position="157"/>
        <end position="167"/>
    </location>
</feature>
<dbReference type="PROSITE" id="PS00380">
    <property type="entry name" value="RHODANESE_1"/>
    <property type="match status" value="1"/>
</dbReference>
<dbReference type="InterPro" id="IPR000751">
    <property type="entry name" value="MPI_Phosphatase"/>
</dbReference>
<protein>
    <recommendedName>
        <fullName evidence="9 10">M-phase inducer phosphatase</fullName>
        <ecNumber evidence="2 10">3.1.3.48</ecNumber>
    </recommendedName>
</protein>
<comment type="caution">
    <text evidence="13">The sequence shown here is derived from an EMBL/GenBank/DDBJ whole genome shotgun (WGS) entry which is preliminary data.</text>
</comment>
<feature type="region of interest" description="Disordered" evidence="11">
    <location>
        <begin position="144"/>
        <end position="198"/>
    </location>
</feature>
<evidence type="ECO:0000256" key="3">
    <source>
        <dbReference type="ARBA" id="ARBA00022618"/>
    </source>
</evidence>
<dbReference type="InterPro" id="IPR001307">
    <property type="entry name" value="Thiosulphate_STrfase_CS"/>
</dbReference>
<dbReference type="GO" id="GO:0110032">
    <property type="term" value="P:positive regulation of G2/MI transition of meiotic cell cycle"/>
    <property type="evidence" value="ECO:0007669"/>
    <property type="project" value="TreeGrafter"/>
</dbReference>
<evidence type="ECO:0000256" key="6">
    <source>
        <dbReference type="ARBA" id="ARBA00022912"/>
    </source>
</evidence>
<evidence type="ECO:0000259" key="12">
    <source>
        <dbReference type="PROSITE" id="PS50206"/>
    </source>
</evidence>
<dbReference type="GO" id="GO:0000086">
    <property type="term" value="P:G2/M transition of mitotic cell cycle"/>
    <property type="evidence" value="ECO:0007669"/>
    <property type="project" value="TreeGrafter"/>
</dbReference>
<dbReference type="OrthoDB" id="26523at2759"/>
<evidence type="ECO:0000256" key="4">
    <source>
        <dbReference type="ARBA" id="ARBA00022776"/>
    </source>
</evidence>
<feature type="compositionally biased region" description="Polar residues" evidence="11">
    <location>
        <begin position="633"/>
        <end position="645"/>
    </location>
</feature>
<dbReference type="PROSITE" id="PS50206">
    <property type="entry name" value="RHODANESE_3"/>
    <property type="match status" value="1"/>
</dbReference>
<organism evidence="13 14">
    <name type="scientific">Collybia nuda</name>
    <dbReference type="NCBI Taxonomy" id="64659"/>
    <lineage>
        <taxon>Eukaryota</taxon>
        <taxon>Fungi</taxon>
        <taxon>Dikarya</taxon>
        <taxon>Basidiomycota</taxon>
        <taxon>Agaricomycotina</taxon>
        <taxon>Agaricomycetes</taxon>
        <taxon>Agaricomycetidae</taxon>
        <taxon>Agaricales</taxon>
        <taxon>Tricholomatineae</taxon>
        <taxon>Clitocybaceae</taxon>
        <taxon>Collybia</taxon>
    </lineage>
</organism>
<evidence type="ECO:0000256" key="9">
    <source>
        <dbReference type="ARBA" id="ARBA00067190"/>
    </source>
</evidence>
<name>A0A9P5YCM8_9AGAR</name>
<dbReference type="Gene3D" id="3.40.250.10">
    <property type="entry name" value="Rhodanese-like domain"/>
    <property type="match status" value="1"/>
</dbReference>
<evidence type="ECO:0000256" key="5">
    <source>
        <dbReference type="ARBA" id="ARBA00022801"/>
    </source>
</evidence>
<feature type="region of interest" description="Disordered" evidence="11">
    <location>
        <begin position="628"/>
        <end position="653"/>
    </location>
</feature>
<evidence type="ECO:0000313" key="13">
    <source>
        <dbReference type="EMBL" id="KAF9466332.1"/>
    </source>
</evidence>
<evidence type="ECO:0000256" key="10">
    <source>
        <dbReference type="RuleBase" id="RU368028"/>
    </source>
</evidence>
<gene>
    <name evidence="13" type="ORF">BDZ94DRAFT_1187713</name>
</gene>
<dbReference type="GO" id="GO:0051301">
    <property type="term" value="P:cell division"/>
    <property type="evidence" value="ECO:0007669"/>
    <property type="project" value="UniProtKB-UniRule"/>
</dbReference>
<keyword evidence="7 10" id="KW-0131">Cell cycle</keyword>
<dbReference type="EMBL" id="MU150242">
    <property type="protein sequence ID" value="KAF9466332.1"/>
    <property type="molecule type" value="Genomic_DNA"/>
</dbReference>
<feature type="region of interest" description="Disordered" evidence="11">
    <location>
        <begin position="369"/>
        <end position="395"/>
    </location>
</feature>
<dbReference type="InterPro" id="IPR036873">
    <property type="entry name" value="Rhodanese-like_dom_sf"/>
</dbReference>
<sequence length="726" mass="79018">MYPAHRYIDSRPSRKKQKRSLEADITSEMAFFAPTSSSQFLLPPSVPARKRSQRFVPVRDEIDDFLSSDLEHSFASTVSLHSPPHEPTALASNTEYAEPMDISPAPPPKPATSRFSIKQTIRPRAFTSAARLFGNDISNGLTASPTLAPAPVKPAGSVQTKKTQRSALPNEWLAALQVPENKSVPSKAPPSPADDAMDVDTSSFVAEPAASVYSFSPVPQSAAPTITGFNTLFFDTMSPRRSLDSPVASQPKKRRSLSPEPHRVFEHENSSSPMLPSPSQAKLDRMASGSLLNRFTKPTLEGLGAPSSAFMKRPRRPALSAMVNATDSHALQSAYPVLSPGFNVDDNSPKGAPPVRRAFSALIAPSHLMEPSEDESSFDGPDMSSPAQAYSRRQQVKTIRRCDGTEDFRPLTGATAMVVRESPSSRYLAAGMPGFGDNEAHGKILPCHRVTEDGLMRITAETLDKLLDGRYDPQIVDYHIIDCRFDYEYAGGHIPGAVNINTTNAVEELLLGPSLTKPRPSVSGDSVMKTILVFHCEFSAKRAPTFAKHMRGKDRLMNNHVYPKIHFPEVYILEGGYCQYFKTSPHRCEPPAYVTMDDPEHSASRREDLDQFRKAKFGRHKSYAYGDGAGKTSLMSQQQKRNTAPSGGPNPLFAAANAARTRRGGGASLMTLAEDGNSTADADDTDTDLGDSPCPPPTKAAALKGKRMGRAPIARAETYNPARMAY</sequence>
<comment type="catalytic activity">
    <reaction evidence="8 10">
        <text>O-phospho-L-tyrosyl-[protein] + H2O = L-tyrosyl-[protein] + phosphate</text>
        <dbReference type="Rhea" id="RHEA:10684"/>
        <dbReference type="Rhea" id="RHEA-COMP:10136"/>
        <dbReference type="Rhea" id="RHEA-COMP:20101"/>
        <dbReference type="ChEBI" id="CHEBI:15377"/>
        <dbReference type="ChEBI" id="CHEBI:43474"/>
        <dbReference type="ChEBI" id="CHEBI:46858"/>
        <dbReference type="ChEBI" id="CHEBI:61978"/>
        <dbReference type="EC" id="3.1.3.48"/>
    </reaction>
</comment>
<comment type="similarity">
    <text evidence="1 10">Belongs to the MPI phosphatase family.</text>
</comment>
<evidence type="ECO:0000256" key="11">
    <source>
        <dbReference type="SAM" id="MobiDB-lite"/>
    </source>
</evidence>
<dbReference type="InterPro" id="IPR001763">
    <property type="entry name" value="Rhodanese-like_dom"/>
</dbReference>
<dbReference type="GO" id="GO:0005737">
    <property type="term" value="C:cytoplasm"/>
    <property type="evidence" value="ECO:0007669"/>
    <property type="project" value="TreeGrafter"/>
</dbReference>
<dbReference type="GO" id="GO:0010971">
    <property type="term" value="P:positive regulation of G2/M transition of mitotic cell cycle"/>
    <property type="evidence" value="ECO:0007669"/>
    <property type="project" value="TreeGrafter"/>
</dbReference>
<dbReference type="FunFam" id="3.40.250.10:FF:000021">
    <property type="entry name" value="M-phase inducer phosphatase cdc-25.2"/>
    <property type="match status" value="1"/>
</dbReference>
<feature type="compositionally biased region" description="Polar residues" evidence="11">
    <location>
        <begin position="270"/>
        <end position="280"/>
    </location>
</feature>
<keyword evidence="14" id="KW-1185">Reference proteome</keyword>
<dbReference type="SMART" id="SM00450">
    <property type="entry name" value="RHOD"/>
    <property type="match status" value="1"/>
</dbReference>
<keyword evidence="4 10" id="KW-0498">Mitosis</keyword>
<keyword evidence="5 10" id="KW-0378">Hydrolase</keyword>
<evidence type="ECO:0000256" key="8">
    <source>
        <dbReference type="ARBA" id="ARBA00051722"/>
    </source>
</evidence>
<feature type="region of interest" description="Disordered" evidence="11">
    <location>
        <begin position="98"/>
        <end position="120"/>
    </location>
</feature>
<dbReference type="CDD" id="cd01530">
    <property type="entry name" value="Cdc25"/>
    <property type="match status" value="1"/>
</dbReference>
<evidence type="ECO:0000256" key="2">
    <source>
        <dbReference type="ARBA" id="ARBA00013064"/>
    </source>
</evidence>
<accession>A0A9P5YCM8</accession>
<evidence type="ECO:0000256" key="1">
    <source>
        <dbReference type="ARBA" id="ARBA00011065"/>
    </source>
</evidence>
<feature type="compositionally biased region" description="Basic and acidic residues" evidence="11">
    <location>
        <begin position="1"/>
        <end position="12"/>
    </location>
</feature>
<evidence type="ECO:0000256" key="7">
    <source>
        <dbReference type="ARBA" id="ARBA00023306"/>
    </source>
</evidence>
<keyword evidence="6 10" id="KW-0904">Protein phosphatase</keyword>
<dbReference type="Pfam" id="PF00581">
    <property type="entry name" value="Rhodanese"/>
    <property type="match status" value="1"/>
</dbReference>
<feature type="region of interest" description="Disordered" evidence="11">
    <location>
        <begin position="241"/>
        <end position="281"/>
    </location>
</feature>
<feature type="domain" description="Rhodanese" evidence="12">
    <location>
        <begin position="474"/>
        <end position="589"/>
    </location>
</feature>
<dbReference type="Proteomes" id="UP000807353">
    <property type="component" value="Unassembled WGS sequence"/>
</dbReference>
<feature type="region of interest" description="Disordered" evidence="11">
    <location>
        <begin position="1"/>
        <end position="22"/>
    </location>
</feature>
<dbReference type="AlphaFoldDB" id="A0A9P5YCM8"/>
<proteinExistence type="inferred from homology"/>
<dbReference type="EC" id="3.1.3.48" evidence="2 10"/>